<reference evidence="3" key="1">
    <citation type="submission" date="2021-01" db="EMBL/GenBank/DDBJ databases">
        <authorList>
            <person name="Corre E."/>
            <person name="Pelletier E."/>
            <person name="Niang G."/>
            <person name="Scheremetjew M."/>
            <person name="Finn R."/>
            <person name="Kale V."/>
            <person name="Holt S."/>
            <person name="Cochrane G."/>
            <person name="Meng A."/>
            <person name="Brown T."/>
            <person name="Cohen L."/>
        </authorList>
    </citation>
    <scope>NUCLEOTIDE SEQUENCE</scope>
    <source>
        <strain evidence="3">NIES-381</strain>
    </source>
</reference>
<dbReference type="EMBL" id="HBGA01036404">
    <property type="protein sequence ID" value="CAD9002185.1"/>
    <property type="molecule type" value="Transcribed_RNA"/>
</dbReference>
<sequence>MERTIACEGIQPAGISYDVVFDELPELVLERPLVGIAASSWVSSECFLFDDTTTLDYRLSYLLNCVLRTVSWSSLALACAPAHDKPQQHSTKRHSPVHLVSALGGTCLALHEGVARRGPADALAVIVSRELRQQAEMLECWPCAPINVGPALLLYFTEGVHIGSQLYQASELRNELDSGQAVHLGRASHS</sequence>
<accession>A0A6U7W2J3</accession>
<organism evidence="3">
    <name type="scientific">Eutreptiella gymnastica</name>
    <dbReference type="NCBI Taxonomy" id="73025"/>
    <lineage>
        <taxon>Eukaryota</taxon>
        <taxon>Discoba</taxon>
        <taxon>Euglenozoa</taxon>
        <taxon>Euglenida</taxon>
        <taxon>Spirocuta</taxon>
        <taxon>Euglenophyceae</taxon>
        <taxon>Eutreptiales</taxon>
        <taxon>Eutreptiaceae</taxon>
        <taxon>Eutreptiella</taxon>
    </lineage>
</organism>
<evidence type="ECO:0000313" key="1">
    <source>
        <dbReference type="EMBL" id="CAD9002154.1"/>
    </source>
</evidence>
<dbReference type="EMBL" id="HBGA01036326">
    <property type="protein sequence ID" value="CAD9002158.1"/>
    <property type="molecule type" value="Transcribed_RNA"/>
</dbReference>
<evidence type="ECO:0000313" key="3">
    <source>
        <dbReference type="EMBL" id="CAD9002158.1"/>
    </source>
</evidence>
<dbReference type="EMBL" id="HBGA01036315">
    <property type="protein sequence ID" value="CAD9002157.1"/>
    <property type="molecule type" value="Transcribed_RNA"/>
</dbReference>
<gene>
    <name evidence="1" type="ORF">EGYM00392_LOCUS13237</name>
    <name evidence="2" type="ORF">EGYM00392_LOCUS13240</name>
    <name evidence="3" type="ORF">EGYM00392_LOCUS13241</name>
    <name evidence="4" type="ORF">EGYM00392_LOCUS13268</name>
</gene>
<evidence type="ECO:0000313" key="4">
    <source>
        <dbReference type="EMBL" id="CAD9002185.1"/>
    </source>
</evidence>
<proteinExistence type="predicted"/>
<dbReference type="AlphaFoldDB" id="A0A6U7W2J3"/>
<name>A0A6U7W2J3_9EUGL</name>
<dbReference type="EMBL" id="HBGA01036304">
    <property type="protein sequence ID" value="CAD9002154.1"/>
    <property type="molecule type" value="Transcribed_RNA"/>
</dbReference>
<protein>
    <submittedName>
        <fullName evidence="3">Uncharacterized protein</fullName>
    </submittedName>
</protein>
<evidence type="ECO:0000313" key="2">
    <source>
        <dbReference type="EMBL" id="CAD9002157.1"/>
    </source>
</evidence>